<dbReference type="Gene3D" id="3.10.100.10">
    <property type="entry name" value="Mannose-Binding Protein A, subunit A"/>
    <property type="match status" value="1"/>
</dbReference>
<dbReference type="InterPro" id="IPR016187">
    <property type="entry name" value="CTDL_fold"/>
</dbReference>
<name>A0A672J524_SALFA</name>
<reference evidence="3" key="2">
    <citation type="submission" date="2025-08" db="UniProtKB">
        <authorList>
            <consortium name="Ensembl"/>
        </authorList>
    </citation>
    <scope>IDENTIFICATION</scope>
</reference>
<dbReference type="InParanoid" id="A0A672J524"/>
<proteinExistence type="predicted"/>
<dbReference type="Proteomes" id="UP000472267">
    <property type="component" value="Chromosome 3"/>
</dbReference>
<dbReference type="SUPFAM" id="SSF56436">
    <property type="entry name" value="C-type lectin-like"/>
    <property type="match status" value="1"/>
</dbReference>
<organism evidence="3 4">
    <name type="scientific">Salarias fasciatus</name>
    <name type="common">Jewelled blenny</name>
    <name type="synonym">Blennius fasciatus</name>
    <dbReference type="NCBI Taxonomy" id="181472"/>
    <lineage>
        <taxon>Eukaryota</taxon>
        <taxon>Metazoa</taxon>
        <taxon>Chordata</taxon>
        <taxon>Craniata</taxon>
        <taxon>Vertebrata</taxon>
        <taxon>Euteleostomi</taxon>
        <taxon>Actinopterygii</taxon>
        <taxon>Neopterygii</taxon>
        <taxon>Teleostei</taxon>
        <taxon>Neoteleostei</taxon>
        <taxon>Acanthomorphata</taxon>
        <taxon>Ovalentaria</taxon>
        <taxon>Blenniimorphae</taxon>
        <taxon>Blenniiformes</taxon>
        <taxon>Blennioidei</taxon>
        <taxon>Blenniidae</taxon>
        <taxon>Salariinae</taxon>
        <taxon>Salarias</taxon>
    </lineage>
</organism>
<dbReference type="Ensembl" id="ENSSFAT00005049754.1">
    <property type="protein sequence ID" value="ENSSFAP00005048145.1"/>
    <property type="gene ID" value="ENSSFAG00005023396.1"/>
</dbReference>
<accession>A0A672J524</accession>
<evidence type="ECO:0000256" key="1">
    <source>
        <dbReference type="ARBA" id="ARBA00023157"/>
    </source>
</evidence>
<sequence>AHYSNNDEKQFIKKKITYNYTFTIITWTHTNTHKYVLSPKKHCEQNDAVLATVNNQQNVTQLLETVGDGFEGNVWIGLNVTFTEWRWSLNNGSATFTHWGTGEPNNYNGPELCVSTYHGLWNDYPCSIKNFFLCYDNSNKIGA</sequence>
<dbReference type="Pfam" id="PF00059">
    <property type="entry name" value="Lectin_C"/>
    <property type="match status" value="1"/>
</dbReference>
<dbReference type="OMA" id="YCISEYT"/>
<dbReference type="InterPro" id="IPR016186">
    <property type="entry name" value="C-type_lectin-like/link_sf"/>
</dbReference>
<keyword evidence="1" id="KW-1015">Disulfide bond</keyword>
<dbReference type="PANTHER" id="PTHR45784">
    <property type="entry name" value="C-TYPE LECTIN DOMAIN FAMILY 20 MEMBER A-RELATED"/>
    <property type="match status" value="1"/>
</dbReference>
<evidence type="ECO:0000313" key="3">
    <source>
        <dbReference type="Ensembl" id="ENSSFAP00005048145.1"/>
    </source>
</evidence>
<feature type="domain" description="C-type lectin" evidence="2">
    <location>
        <begin position="30"/>
        <end position="135"/>
    </location>
</feature>
<dbReference type="PANTHER" id="PTHR45784:SF3">
    <property type="entry name" value="C-TYPE LECTIN DOMAIN FAMILY 4 MEMBER K-LIKE-RELATED"/>
    <property type="match status" value="1"/>
</dbReference>
<keyword evidence="4" id="KW-1185">Reference proteome</keyword>
<evidence type="ECO:0000259" key="2">
    <source>
        <dbReference type="PROSITE" id="PS50041"/>
    </source>
</evidence>
<dbReference type="PROSITE" id="PS00615">
    <property type="entry name" value="C_TYPE_LECTIN_1"/>
    <property type="match status" value="1"/>
</dbReference>
<dbReference type="InterPro" id="IPR001304">
    <property type="entry name" value="C-type_lectin-like"/>
</dbReference>
<dbReference type="AlphaFoldDB" id="A0A672J524"/>
<dbReference type="InterPro" id="IPR018378">
    <property type="entry name" value="C-type_lectin_CS"/>
</dbReference>
<evidence type="ECO:0000313" key="4">
    <source>
        <dbReference type="Proteomes" id="UP000472267"/>
    </source>
</evidence>
<dbReference type="SMART" id="SM00034">
    <property type="entry name" value="CLECT"/>
    <property type="match status" value="1"/>
</dbReference>
<reference evidence="3" key="3">
    <citation type="submission" date="2025-09" db="UniProtKB">
        <authorList>
            <consortium name="Ensembl"/>
        </authorList>
    </citation>
    <scope>IDENTIFICATION</scope>
</reference>
<protein>
    <recommendedName>
        <fullName evidence="2">C-type lectin domain-containing protein</fullName>
    </recommendedName>
</protein>
<reference evidence="3" key="1">
    <citation type="submission" date="2019-06" db="EMBL/GenBank/DDBJ databases">
        <authorList>
            <consortium name="Wellcome Sanger Institute Data Sharing"/>
        </authorList>
    </citation>
    <scope>NUCLEOTIDE SEQUENCE [LARGE SCALE GENOMIC DNA]</scope>
</reference>
<dbReference type="PROSITE" id="PS50041">
    <property type="entry name" value="C_TYPE_LECTIN_2"/>
    <property type="match status" value="1"/>
</dbReference>
<dbReference type="CDD" id="cd00037">
    <property type="entry name" value="CLECT"/>
    <property type="match status" value="1"/>
</dbReference>